<proteinExistence type="predicted"/>
<keyword evidence="1" id="KW-1133">Transmembrane helix</keyword>
<keyword evidence="1" id="KW-0472">Membrane</keyword>
<keyword evidence="3" id="KW-1185">Reference proteome</keyword>
<accession>A0ABV5LW07</accession>
<dbReference type="RefSeq" id="WP_380137173.1">
    <property type="nucleotide sequence ID" value="NZ_JBHLUI010000008.1"/>
</dbReference>
<sequence length="121" mass="13177">MRNPKRMMAATTLLAEAFVVFFATLVAARLSEVEQNTALIAGGVLLLLCLLCAGMLRSPRGYAFGWVLQVLIVASGFVVPVMFAVGLGFAVIWFFAVRIGDRIERERAEFVARQEGGEPTP</sequence>
<keyword evidence="1" id="KW-0812">Transmembrane</keyword>
<name>A0ABV5LW07_9ACTN</name>
<dbReference type="Proteomes" id="UP001589748">
    <property type="component" value="Unassembled WGS sequence"/>
</dbReference>
<evidence type="ECO:0000313" key="2">
    <source>
        <dbReference type="EMBL" id="MFB9378270.1"/>
    </source>
</evidence>
<dbReference type="EMBL" id="JBHMDM010000007">
    <property type="protein sequence ID" value="MFB9378270.1"/>
    <property type="molecule type" value="Genomic_DNA"/>
</dbReference>
<feature type="transmembrane region" description="Helical" evidence="1">
    <location>
        <begin position="63"/>
        <end position="96"/>
    </location>
</feature>
<organism evidence="2 3">
    <name type="scientific">Kineococcus gynurae</name>
    <dbReference type="NCBI Taxonomy" id="452979"/>
    <lineage>
        <taxon>Bacteria</taxon>
        <taxon>Bacillati</taxon>
        <taxon>Actinomycetota</taxon>
        <taxon>Actinomycetes</taxon>
        <taxon>Kineosporiales</taxon>
        <taxon>Kineosporiaceae</taxon>
        <taxon>Kineococcus</taxon>
    </lineage>
</organism>
<reference evidence="2 3" key="1">
    <citation type="submission" date="2024-09" db="EMBL/GenBank/DDBJ databases">
        <authorList>
            <person name="Sun Q."/>
            <person name="Mori K."/>
        </authorList>
    </citation>
    <scope>NUCLEOTIDE SEQUENCE [LARGE SCALE GENOMIC DNA]</scope>
    <source>
        <strain evidence="2 3">TISTR 1856</strain>
    </source>
</reference>
<dbReference type="Pfam" id="PF14017">
    <property type="entry name" value="DUF4233"/>
    <property type="match status" value="1"/>
</dbReference>
<feature type="transmembrane region" description="Helical" evidence="1">
    <location>
        <begin position="38"/>
        <end position="56"/>
    </location>
</feature>
<evidence type="ECO:0000313" key="3">
    <source>
        <dbReference type="Proteomes" id="UP001589748"/>
    </source>
</evidence>
<comment type="caution">
    <text evidence="2">The sequence shown here is derived from an EMBL/GenBank/DDBJ whole genome shotgun (WGS) entry which is preliminary data.</text>
</comment>
<evidence type="ECO:0000256" key="1">
    <source>
        <dbReference type="SAM" id="Phobius"/>
    </source>
</evidence>
<protein>
    <submittedName>
        <fullName evidence="2">DUF4233 domain-containing protein</fullName>
    </submittedName>
</protein>
<gene>
    <name evidence="2" type="ORF">ACFFVI_14965</name>
</gene>
<dbReference type="InterPro" id="IPR025327">
    <property type="entry name" value="DUF4233"/>
</dbReference>